<evidence type="ECO:0000256" key="1">
    <source>
        <dbReference type="SAM" id="MobiDB-lite"/>
    </source>
</evidence>
<name>A0A2I0LF09_PUNGR</name>
<sequence>MKNGGVSWVDVIVHHGGKFVKDPTLRGKPIITLLEGVRMYITIGQDVWERTKFYHILPPIVKRAPSRQKNKRKKAPRESPDPHKSKRQLGLPRCSKCKQVGHKRSTCKALLASSSGVALAPVNEISAKAGEGRPDVPVHALPEQAQVPIHAPPQPSEVPVHAPNVKEMNILDINVPANPSQHSQAS</sequence>
<accession>A0A2I0LF09</accession>
<evidence type="ECO:0000313" key="2">
    <source>
        <dbReference type="EMBL" id="PKI79259.1"/>
    </source>
</evidence>
<proteinExistence type="predicted"/>
<keyword evidence="3" id="KW-1185">Reference proteome</keyword>
<comment type="caution">
    <text evidence="2">The sequence shown here is derived from an EMBL/GenBank/DDBJ whole genome shotgun (WGS) entry which is preliminary data.</text>
</comment>
<gene>
    <name evidence="2" type="ORF">CRG98_000379</name>
</gene>
<feature type="compositionally biased region" description="Basic residues" evidence="1">
    <location>
        <begin position="64"/>
        <end position="75"/>
    </location>
</feature>
<evidence type="ECO:0008006" key="4">
    <source>
        <dbReference type="Google" id="ProtNLM"/>
    </source>
</evidence>
<dbReference type="AlphaFoldDB" id="A0A2I0LF09"/>
<organism evidence="2 3">
    <name type="scientific">Punica granatum</name>
    <name type="common">Pomegranate</name>
    <dbReference type="NCBI Taxonomy" id="22663"/>
    <lineage>
        <taxon>Eukaryota</taxon>
        <taxon>Viridiplantae</taxon>
        <taxon>Streptophyta</taxon>
        <taxon>Embryophyta</taxon>
        <taxon>Tracheophyta</taxon>
        <taxon>Spermatophyta</taxon>
        <taxon>Magnoliopsida</taxon>
        <taxon>eudicotyledons</taxon>
        <taxon>Gunneridae</taxon>
        <taxon>Pentapetalae</taxon>
        <taxon>rosids</taxon>
        <taxon>malvids</taxon>
        <taxon>Myrtales</taxon>
        <taxon>Lythraceae</taxon>
        <taxon>Punica</taxon>
    </lineage>
</organism>
<dbReference type="Proteomes" id="UP000233551">
    <property type="component" value="Unassembled WGS sequence"/>
</dbReference>
<protein>
    <recommendedName>
        <fullName evidence="4">CCHC-type domain-containing protein</fullName>
    </recommendedName>
</protein>
<evidence type="ECO:0000313" key="3">
    <source>
        <dbReference type="Proteomes" id="UP000233551"/>
    </source>
</evidence>
<reference evidence="2 3" key="1">
    <citation type="submission" date="2017-11" db="EMBL/GenBank/DDBJ databases">
        <title>De-novo sequencing of pomegranate (Punica granatum L.) genome.</title>
        <authorList>
            <person name="Akparov Z."/>
            <person name="Amiraslanov A."/>
            <person name="Hajiyeva S."/>
            <person name="Abbasov M."/>
            <person name="Kaur K."/>
            <person name="Hamwieh A."/>
            <person name="Solovyev V."/>
            <person name="Salamov A."/>
            <person name="Braich B."/>
            <person name="Kosarev P."/>
            <person name="Mahmoud A."/>
            <person name="Hajiyev E."/>
            <person name="Babayeva S."/>
            <person name="Izzatullayeva V."/>
            <person name="Mammadov A."/>
            <person name="Mammadov A."/>
            <person name="Sharifova S."/>
            <person name="Ojaghi J."/>
            <person name="Eynullazada K."/>
            <person name="Bayramov B."/>
            <person name="Abdulazimova A."/>
            <person name="Shahmuradov I."/>
        </authorList>
    </citation>
    <scope>NUCLEOTIDE SEQUENCE [LARGE SCALE GENOMIC DNA]</scope>
    <source>
        <strain evidence="3">cv. AG2017</strain>
        <tissue evidence="2">Leaf</tissue>
    </source>
</reference>
<feature type="region of interest" description="Disordered" evidence="1">
    <location>
        <begin position="64"/>
        <end position="97"/>
    </location>
</feature>
<dbReference type="EMBL" id="PGOL01000014">
    <property type="protein sequence ID" value="PKI79259.1"/>
    <property type="molecule type" value="Genomic_DNA"/>
</dbReference>